<evidence type="ECO:0000313" key="2">
    <source>
        <dbReference type="EMBL" id="AOW27814.1"/>
    </source>
</evidence>
<dbReference type="eggNOG" id="ENOG502S1EZ">
    <property type="taxonomic scope" value="Eukaryota"/>
</dbReference>
<dbReference type="CGD" id="CAL0000197506">
    <property type="gene designation" value="orf19.9711"/>
</dbReference>
<dbReference type="PANTHER" id="PTHR33835">
    <property type="entry name" value="YALI0C07656P"/>
    <property type="match status" value="1"/>
</dbReference>
<dbReference type="OrthoDB" id="421671at2759"/>
<organism evidence="2 3">
    <name type="scientific">Candida albicans (strain SC5314 / ATCC MYA-2876)</name>
    <name type="common">Yeast</name>
    <dbReference type="NCBI Taxonomy" id="237561"/>
    <lineage>
        <taxon>Eukaryota</taxon>
        <taxon>Fungi</taxon>
        <taxon>Dikarya</taxon>
        <taxon>Ascomycota</taxon>
        <taxon>Saccharomycotina</taxon>
        <taxon>Pichiomycetes</taxon>
        <taxon>Debaryomycetaceae</taxon>
        <taxon>Candida/Lodderomyces clade</taxon>
        <taxon>Candida</taxon>
    </lineage>
</organism>
<dbReference type="Proteomes" id="UP000000559">
    <property type="component" value="Chromosome 2"/>
</dbReference>
<dbReference type="InParanoid" id="A0A1D8PI34"/>
<proteinExistence type="predicted"/>
<reference evidence="2 3" key="1">
    <citation type="journal article" date="2004" name="Proc. Natl. Acad. Sci. U.S.A.">
        <title>The diploid genome sequence of Candida albicans.</title>
        <authorList>
            <person name="Jones T."/>
            <person name="Federspiel N.A."/>
            <person name="Chibana H."/>
            <person name="Dungan J."/>
            <person name="Kalman S."/>
            <person name="Magee B.B."/>
            <person name="Newport G."/>
            <person name="Thorstenson Y.R."/>
            <person name="Agabian N."/>
            <person name="Magee P.T."/>
            <person name="Davis R.W."/>
            <person name="Scherer S."/>
        </authorList>
    </citation>
    <scope>NUCLEOTIDE SEQUENCE [LARGE SCALE GENOMIC DNA]</scope>
    <source>
        <strain evidence="3">SC5314 / ATCC MYA-2876</strain>
    </source>
</reference>
<name>A0A1D8PI34_CANAL</name>
<dbReference type="VEuPathDB" id="FungiDB:C2_08200W_A"/>
<dbReference type="AlphaFoldDB" id="A0A1D8PI34"/>
<sequence>MGYPPNFKIVTKSLTENILLASTAFSRVDKFNFGARMAVFKFPQSNKIILWSPLPYTPQVIDVLTKFTNNTNESNLNIAYVIIPDREHNLAAKSYKEKFPGCKLIGMEGLDENSLKLDYKFIKSMGNKVLKNDELKQIFNDSDSGLIVDNFEFVYLPNHANQELVVFDKSSSTLFEADLLFNLGVPGSTSGETILEQYSPELGFPKGFNPHSGWSFITRYLQPYSKVGRFLFRKLVDINHSKPGLEAIYNSWDFKTIVMCHGNIITKDAKEAFKHVFV</sequence>
<gene>
    <name evidence="2" type="ordered locus">CAALFM_C208200WA</name>
    <name evidence="1" type="ordered locus">orf19.9711</name>
</gene>
<dbReference type="SUPFAM" id="SSF56281">
    <property type="entry name" value="Metallo-hydrolase/oxidoreductase"/>
    <property type="match status" value="1"/>
</dbReference>
<dbReference type="KEGG" id="cal:CAALFM_C208200WA"/>
<accession>A0A1D8PI34</accession>
<reference evidence="2 3" key="2">
    <citation type="journal article" date="2007" name="Genome Biol.">
        <title>Assembly of the Candida albicans genome into sixteen supercontigs aligned on the eight chromosomes.</title>
        <authorList>
            <person name="van het Hoog M."/>
            <person name="Rast T.J."/>
            <person name="Martchenko M."/>
            <person name="Grindle S."/>
            <person name="Dignard D."/>
            <person name="Hogues H."/>
            <person name="Cuomo C."/>
            <person name="Berriman M."/>
            <person name="Scherer S."/>
            <person name="Magee B.B."/>
            <person name="Whiteway M."/>
            <person name="Chibana H."/>
            <person name="Nantel A."/>
            <person name="Magee P.T."/>
        </authorList>
    </citation>
    <scope>GENOME REANNOTATION</scope>
    <source>
        <strain evidence="3">SC5314 / ATCC MYA-2876</strain>
    </source>
</reference>
<dbReference type="PANTHER" id="PTHR33835:SF1">
    <property type="entry name" value="METALLO-BETA-LACTAMASE DOMAIN-CONTAINING PROTEIN"/>
    <property type="match status" value="1"/>
</dbReference>
<dbReference type="EMBL" id="CP017624">
    <property type="protein sequence ID" value="AOW27814.1"/>
    <property type="molecule type" value="Genomic_DNA"/>
</dbReference>
<reference evidence="2 3" key="3">
    <citation type="journal article" date="2013" name="Genome Biol.">
        <title>Assembly of a phased diploid Candida albicans genome facilitates allele-specific measurements and provides a simple model for repeat and indel structure.</title>
        <authorList>
            <person name="Muzzey D."/>
            <person name="Schwartz K."/>
            <person name="Weissman J.S."/>
            <person name="Sherlock G."/>
        </authorList>
    </citation>
    <scope>NUCLEOTIDE SEQUENCE [LARGE SCALE GENOMIC DNA]</scope>
    <source>
        <strain evidence="3">SC5314 / ATCC MYA-2876</strain>
    </source>
</reference>
<dbReference type="InterPro" id="IPR036866">
    <property type="entry name" value="RibonucZ/Hydroxyglut_hydro"/>
</dbReference>
<dbReference type="GeneID" id="3648342"/>
<protein>
    <submittedName>
        <fullName evidence="2">Uncharacterized protein</fullName>
    </submittedName>
</protein>
<dbReference type="STRING" id="237561.A0A1D8PI34"/>
<keyword evidence="3" id="KW-1185">Reference proteome</keyword>
<dbReference type="OMA" id="IIPDREH"/>
<evidence type="ECO:0000313" key="1">
    <source>
        <dbReference type="CGD" id="CAL0000197506"/>
    </source>
</evidence>
<dbReference type="RefSeq" id="XP_716006.2">
    <property type="nucleotide sequence ID" value="XM_710913.2"/>
</dbReference>
<dbReference type="InterPro" id="IPR025638">
    <property type="entry name" value="DUF4336"/>
</dbReference>
<evidence type="ECO:0000313" key="3">
    <source>
        <dbReference type="Proteomes" id="UP000000559"/>
    </source>
</evidence>